<keyword evidence="2" id="KW-0611">Plant defense</keyword>
<dbReference type="InterPro" id="IPR027417">
    <property type="entry name" value="P-loop_NTPase"/>
</dbReference>
<keyword evidence="1" id="KW-0677">Repeat</keyword>
<dbReference type="InterPro" id="IPR032675">
    <property type="entry name" value="LRR_dom_sf"/>
</dbReference>
<proteinExistence type="predicted"/>
<feature type="compositionally biased region" description="Polar residues" evidence="3">
    <location>
        <begin position="1"/>
        <end position="11"/>
    </location>
</feature>
<dbReference type="SUPFAM" id="SSF52540">
    <property type="entry name" value="P-loop containing nucleoside triphosphate hydrolases"/>
    <property type="match status" value="1"/>
</dbReference>
<name>A0ABY9BK21_VITVI</name>
<dbReference type="InterPro" id="IPR057135">
    <property type="entry name" value="At4g27190-like_LRR"/>
</dbReference>
<evidence type="ECO:0000256" key="1">
    <source>
        <dbReference type="ARBA" id="ARBA00022737"/>
    </source>
</evidence>
<evidence type="ECO:0008006" key="8">
    <source>
        <dbReference type="Google" id="ProtNLM"/>
    </source>
</evidence>
<dbReference type="PANTHER" id="PTHR33463">
    <property type="entry name" value="NB-ARC DOMAIN-CONTAINING PROTEIN-RELATED"/>
    <property type="match status" value="1"/>
</dbReference>
<evidence type="ECO:0000313" key="7">
    <source>
        <dbReference type="Proteomes" id="UP001227230"/>
    </source>
</evidence>
<feature type="region of interest" description="Disordered" evidence="3">
    <location>
        <begin position="991"/>
        <end position="1016"/>
    </location>
</feature>
<dbReference type="Proteomes" id="UP001227230">
    <property type="component" value="Chromosome 2"/>
</dbReference>
<evidence type="ECO:0000256" key="3">
    <source>
        <dbReference type="SAM" id="MobiDB-lite"/>
    </source>
</evidence>
<dbReference type="PANTHER" id="PTHR33463:SF179">
    <property type="entry name" value="NB-ARC DOMAIN-CONTAINING PROTEIN"/>
    <property type="match status" value="1"/>
</dbReference>
<reference evidence="6 7" key="1">
    <citation type="journal article" date="2023" name="Hortic Res">
        <title>The complete reference genome for grapevine (Vitis vinifera L.) genetics and breeding.</title>
        <authorList>
            <person name="Shi X."/>
            <person name="Cao S."/>
            <person name="Wang X."/>
            <person name="Huang S."/>
            <person name="Wang Y."/>
            <person name="Liu Z."/>
            <person name="Liu W."/>
            <person name="Leng X."/>
            <person name="Peng Y."/>
            <person name="Wang N."/>
            <person name="Wang Y."/>
            <person name="Ma Z."/>
            <person name="Xu X."/>
            <person name="Zhang F."/>
            <person name="Xue H."/>
            <person name="Zhong H."/>
            <person name="Wang Y."/>
            <person name="Zhang K."/>
            <person name="Velt A."/>
            <person name="Avia K."/>
            <person name="Holtgrawe D."/>
            <person name="Grimplet J."/>
            <person name="Matus J.T."/>
            <person name="Ware D."/>
            <person name="Wu X."/>
            <person name="Wang H."/>
            <person name="Liu C."/>
            <person name="Fang Y."/>
            <person name="Rustenholz C."/>
            <person name="Cheng Z."/>
            <person name="Xiao H."/>
            <person name="Zhou Y."/>
        </authorList>
    </citation>
    <scope>NUCLEOTIDE SEQUENCE [LARGE SCALE GENOMIC DNA]</scope>
    <source>
        <strain evidence="7">cv. Pinot noir / PN40024</strain>
        <tissue evidence="6">Leaf</tissue>
    </source>
</reference>
<dbReference type="Pfam" id="PF13855">
    <property type="entry name" value="LRR_8"/>
    <property type="match status" value="1"/>
</dbReference>
<organism evidence="6 7">
    <name type="scientific">Vitis vinifera</name>
    <name type="common">Grape</name>
    <dbReference type="NCBI Taxonomy" id="29760"/>
    <lineage>
        <taxon>Eukaryota</taxon>
        <taxon>Viridiplantae</taxon>
        <taxon>Streptophyta</taxon>
        <taxon>Embryophyta</taxon>
        <taxon>Tracheophyta</taxon>
        <taxon>Spermatophyta</taxon>
        <taxon>Magnoliopsida</taxon>
        <taxon>eudicotyledons</taxon>
        <taxon>Gunneridae</taxon>
        <taxon>Pentapetalae</taxon>
        <taxon>rosids</taxon>
        <taxon>Vitales</taxon>
        <taxon>Vitaceae</taxon>
        <taxon>Viteae</taxon>
        <taxon>Vitis</taxon>
    </lineage>
</organism>
<evidence type="ECO:0000259" key="5">
    <source>
        <dbReference type="Pfam" id="PF23598"/>
    </source>
</evidence>
<feature type="region of interest" description="Disordered" evidence="3">
    <location>
        <begin position="1"/>
        <end position="40"/>
    </location>
</feature>
<evidence type="ECO:0000259" key="4">
    <source>
        <dbReference type="Pfam" id="PF23247"/>
    </source>
</evidence>
<dbReference type="InterPro" id="IPR001611">
    <property type="entry name" value="Leu-rich_rpt"/>
</dbReference>
<feature type="compositionally biased region" description="Polar residues" evidence="3">
    <location>
        <begin position="991"/>
        <end position="1005"/>
    </location>
</feature>
<dbReference type="Gene3D" id="3.80.10.10">
    <property type="entry name" value="Ribonuclease Inhibitor"/>
    <property type="match status" value="2"/>
</dbReference>
<dbReference type="InterPro" id="IPR055414">
    <property type="entry name" value="LRR_R13L4/SHOC2-like"/>
</dbReference>
<dbReference type="EMBL" id="CP126649">
    <property type="protein sequence ID" value="WJZ83002.1"/>
    <property type="molecule type" value="Genomic_DNA"/>
</dbReference>
<dbReference type="Pfam" id="PF23598">
    <property type="entry name" value="LRR_14"/>
    <property type="match status" value="1"/>
</dbReference>
<dbReference type="SUPFAM" id="SSF52058">
    <property type="entry name" value="L domain-like"/>
    <property type="match status" value="1"/>
</dbReference>
<feature type="domain" description="Disease resistance R13L4/SHOC-2-like LRR" evidence="5">
    <location>
        <begin position="569"/>
        <end position="678"/>
    </location>
</feature>
<sequence length="1046" mass="120089">MEPSRSRTSPDSAAEEDLSGFGSKQPVYSDLDAKSDLGKKPSQRMQSRAIIMYEVWELNKKKDVVCFILSYPPFNSRNNETHGGWIRHVLEINHKVREELHTEKEVSISELSSEITRLLHHSIHDIEAHVPSDIIGKMCEWWSPRHTTPKKAMLDLCIDDFMIRQFLQGIQIPEIRRILISEVNDETFLCRLKNLPPIRQMFDLVIQVNVKFCLKIKDIEDRIIEELGFSTSSRGEAEQLLRSQNFLILLDDFDTRRINLHDLGNGWWNSDNTQKIALISFLVHPEVPVDLEIKRNHHLLSWELFSMNVGEVVHSSTIQKLAVHVLKQCSGHLLATVLMARALKEVKDVRIWQHASRVISFLPTSHTEDRILLNALSFVLGHLGSANKYVKYCASYLEIEGTYKVDLLERWMNEDLIGTLDEGEQIVQHLVNALLLESFQNGQSIRMRDEIRKELMNFYKAETNPILLVELDGRGLMEAPKNGVWEEANEMHLMNNKISKLPDNPNSPKLSVLFLQGNHHLRVISTSFFQCMPILQILDLSQTKIKSLPQSFFKLVQLQKFILRSCELFKELPIEVGELCHLEVLDLEGTEIINLPIAIGKLTNLTCLKVSFNPQINHNRRNNHSNTIIPQNVISNLLQLEELSLDVDLEDERWNETMKDIVKEICSLNRLHSLKLHLPKVFLLNDFTNGSSSINLSCMCFRFLVGRHQKRMISRLSHEFAIKFEEQESCLKYLNGEGVPIEVEKVLKHASALFLDRHLTVTSLSEFGIKNMKNLKFCALVECNEIQTIVDAGDDRYGVLQSLEYLYLHYMKNLRSIWKGPPIWMGLLSNLKVLALHTCPELATIFTFNILQQCCNLEELVVEDCPEINSIVNHKVLAKDVGPWAWYLPKLKKMSIHYMPKLVSISQGVLIAPNLEWLSLYDCPSLKILSPEEVSSCKLKVIIGEADWWSALEWKKSERFQPPNLDAIFVPIERDIDLRTQLAEINDQLQAQMQKTEPSQQSGSGDSLKAPAVEAGTSAKQKQMKLGHLFMKWPLSELHPFLIQVP</sequence>
<dbReference type="Pfam" id="PF23247">
    <property type="entry name" value="LRR_RPS2"/>
    <property type="match status" value="1"/>
</dbReference>
<evidence type="ECO:0000256" key="2">
    <source>
        <dbReference type="ARBA" id="ARBA00022821"/>
    </source>
</evidence>
<feature type="domain" description="Disease resistance protein At4g27190-like leucine-rich repeats" evidence="4">
    <location>
        <begin position="828"/>
        <end position="935"/>
    </location>
</feature>
<protein>
    <recommendedName>
        <fullName evidence="8">Disease resistance protein</fullName>
    </recommendedName>
</protein>
<keyword evidence="7" id="KW-1185">Reference proteome</keyword>
<gene>
    <name evidence="6" type="ORF">VitviT2T_002719</name>
</gene>
<accession>A0ABY9BK21</accession>
<evidence type="ECO:0000313" key="6">
    <source>
        <dbReference type="EMBL" id="WJZ83002.1"/>
    </source>
</evidence>
<dbReference type="InterPro" id="IPR050905">
    <property type="entry name" value="Plant_NBS-LRR"/>
</dbReference>